<dbReference type="EMBL" id="VZZJ01000013">
    <property type="protein sequence ID" value="KAB1072432.1"/>
    <property type="molecule type" value="Genomic_DNA"/>
</dbReference>
<dbReference type="PANTHER" id="PTHR43790:SF4">
    <property type="entry name" value="GUANOSINE IMPORT ATP-BINDING PROTEIN NUPO"/>
    <property type="match status" value="1"/>
</dbReference>
<dbReference type="Gene3D" id="3.40.50.300">
    <property type="entry name" value="P-loop containing nucleotide triphosphate hydrolases"/>
    <property type="match status" value="2"/>
</dbReference>
<evidence type="ECO:0000313" key="6">
    <source>
        <dbReference type="Proteomes" id="UP000441523"/>
    </source>
</evidence>
<dbReference type="CDD" id="cd03216">
    <property type="entry name" value="ABC_Carb_Monos_I"/>
    <property type="match status" value="1"/>
</dbReference>
<dbReference type="SUPFAM" id="SSF52540">
    <property type="entry name" value="P-loop containing nucleoside triphosphate hydrolases"/>
    <property type="match status" value="2"/>
</dbReference>
<keyword evidence="3 5" id="KW-0067">ATP-binding</keyword>
<dbReference type="InterPro" id="IPR017871">
    <property type="entry name" value="ABC_transporter-like_CS"/>
</dbReference>
<accession>A0A6N6MM85</accession>
<evidence type="ECO:0000256" key="1">
    <source>
        <dbReference type="ARBA" id="ARBA00005417"/>
    </source>
</evidence>
<keyword evidence="6" id="KW-1185">Reference proteome</keyword>
<comment type="caution">
    <text evidence="5">The sequence shown here is derived from an EMBL/GenBank/DDBJ whole genome shotgun (WGS) entry which is preliminary data.</text>
</comment>
<dbReference type="InterPro" id="IPR003439">
    <property type="entry name" value="ABC_transporter-like_ATP-bd"/>
</dbReference>
<dbReference type="RefSeq" id="WP_150964624.1">
    <property type="nucleotide sequence ID" value="NZ_VZZJ01000013.1"/>
</dbReference>
<sequence>MTASTSPDPQTRPVSGAIGVETIGMTKRFGAFAALEDVSMKIEAGGFHALLGENGAGKSTLVKCVMGFYAPTAGTVLVDGREAEITNPKGAQARGLGMVYQHFTLVPSLTGAENLVIARADAPAVIDWAAERADFAAFMGRMPFRLNLDRPVAELAAGEKQKLEIVKQLYLKARFLILDEPTSVLTPAEAEEVLGLLRAMTDRGELSVLMISHKFREVEAFARSLSVLRRGRLVGGGDVGAISRDEMAALMMGERAVRQPIARLGAADPDRVILQVAGVTATDVSGLRHIAVEDLRVRAREIVGIAGVSGNGQKELADVLGGQIRATGGQVRVGGEPYAGTRAESRAHRVRFIPEEPLRNACAPRMSVAENLAFRAFDRRGEDPDKPPTLWLDRRAMGRRAKDLIARFKVKTASSEAAIATLSGGNVQRAVLARELTDPVDLLVVVNPCFGLDFAAVSEIRSRIVSARNAGAAVLLISEDLDEILELSDRVLVMSEGRLVYETPAAQADVGVIGRHMAGHH</sequence>
<dbReference type="CDD" id="cd03215">
    <property type="entry name" value="ABC_Carb_Monos_II"/>
    <property type="match status" value="1"/>
</dbReference>
<dbReference type="InterPro" id="IPR050107">
    <property type="entry name" value="ABC_carbohydrate_import_ATPase"/>
</dbReference>
<keyword evidence="2" id="KW-0547">Nucleotide-binding</keyword>
<reference evidence="5 6" key="1">
    <citation type="submission" date="2019-09" db="EMBL/GenBank/DDBJ databases">
        <title>YIM 132548 draft genome.</title>
        <authorList>
            <person name="Jiang L."/>
        </authorList>
    </citation>
    <scope>NUCLEOTIDE SEQUENCE [LARGE SCALE GENOMIC DNA]</scope>
    <source>
        <strain evidence="5 6">YIM 132548</strain>
    </source>
</reference>
<dbReference type="PANTHER" id="PTHR43790">
    <property type="entry name" value="CARBOHYDRATE TRANSPORT ATP-BINDING PROTEIN MG119-RELATED"/>
    <property type="match status" value="1"/>
</dbReference>
<protein>
    <submittedName>
        <fullName evidence="5">ABC transporter ATP-binding protein</fullName>
    </submittedName>
</protein>
<dbReference type="AlphaFoldDB" id="A0A6N6MM85"/>
<evidence type="ECO:0000256" key="3">
    <source>
        <dbReference type="ARBA" id="ARBA00022840"/>
    </source>
</evidence>
<dbReference type="Pfam" id="PF00005">
    <property type="entry name" value="ABC_tran"/>
    <property type="match status" value="2"/>
</dbReference>
<gene>
    <name evidence="5" type="ORF">F6X51_15670</name>
</gene>
<dbReference type="PROSITE" id="PS50893">
    <property type="entry name" value="ABC_TRANSPORTER_2"/>
    <property type="match status" value="2"/>
</dbReference>
<dbReference type="InterPro" id="IPR027417">
    <property type="entry name" value="P-loop_NTPase"/>
</dbReference>
<comment type="similarity">
    <text evidence="1">Belongs to the ABC transporter superfamily.</text>
</comment>
<dbReference type="SMART" id="SM00382">
    <property type="entry name" value="AAA"/>
    <property type="match status" value="1"/>
</dbReference>
<evidence type="ECO:0000313" key="5">
    <source>
        <dbReference type="EMBL" id="KAB1072432.1"/>
    </source>
</evidence>
<feature type="domain" description="ABC transporter" evidence="4">
    <location>
        <begin position="20"/>
        <end position="255"/>
    </location>
</feature>
<dbReference type="GO" id="GO:0016887">
    <property type="term" value="F:ATP hydrolysis activity"/>
    <property type="evidence" value="ECO:0007669"/>
    <property type="project" value="InterPro"/>
</dbReference>
<organism evidence="5 6">
    <name type="scientific">Methylobacterium planeticum</name>
    <dbReference type="NCBI Taxonomy" id="2615211"/>
    <lineage>
        <taxon>Bacteria</taxon>
        <taxon>Pseudomonadati</taxon>
        <taxon>Pseudomonadota</taxon>
        <taxon>Alphaproteobacteria</taxon>
        <taxon>Hyphomicrobiales</taxon>
        <taxon>Methylobacteriaceae</taxon>
        <taxon>Methylobacterium</taxon>
    </lineage>
</organism>
<evidence type="ECO:0000256" key="2">
    <source>
        <dbReference type="ARBA" id="ARBA00022741"/>
    </source>
</evidence>
<dbReference type="GO" id="GO:0005524">
    <property type="term" value="F:ATP binding"/>
    <property type="evidence" value="ECO:0007669"/>
    <property type="project" value="UniProtKB-KW"/>
</dbReference>
<dbReference type="PROSITE" id="PS00211">
    <property type="entry name" value="ABC_TRANSPORTER_1"/>
    <property type="match status" value="1"/>
</dbReference>
<name>A0A6N6MM85_9HYPH</name>
<dbReference type="InterPro" id="IPR003593">
    <property type="entry name" value="AAA+_ATPase"/>
</dbReference>
<feature type="domain" description="ABC transporter" evidence="4">
    <location>
        <begin position="274"/>
        <end position="521"/>
    </location>
</feature>
<evidence type="ECO:0000259" key="4">
    <source>
        <dbReference type="PROSITE" id="PS50893"/>
    </source>
</evidence>
<proteinExistence type="inferred from homology"/>
<dbReference type="Proteomes" id="UP000441523">
    <property type="component" value="Unassembled WGS sequence"/>
</dbReference>